<evidence type="ECO:0000313" key="3">
    <source>
        <dbReference type="Proteomes" id="UP000198847"/>
    </source>
</evidence>
<name>A0A1H8W6L3_9FIRM</name>
<accession>A0A1H8W6L3</accession>
<gene>
    <name evidence="2" type="ORF">SAMN04490178_11437</name>
</gene>
<dbReference type="AlphaFoldDB" id="A0A1H8W6L3"/>
<keyword evidence="3" id="KW-1185">Reference proteome</keyword>
<evidence type="ECO:0000256" key="1">
    <source>
        <dbReference type="SAM" id="MobiDB-lite"/>
    </source>
</evidence>
<evidence type="ECO:0000313" key="2">
    <source>
        <dbReference type="EMBL" id="SEP22758.1"/>
    </source>
</evidence>
<dbReference type="Proteomes" id="UP000198847">
    <property type="component" value="Unassembled WGS sequence"/>
</dbReference>
<feature type="region of interest" description="Disordered" evidence="1">
    <location>
        <begin position="41"/>
        <end position="61"/>
    </location>
</feature>
<dbReference type="EMBL" id="FODY01000014">
    <property type="protein sequence ID" value="SEP22758.1"/>
    <property type="molecule type" value="Genomic_DNA"/>
</dbReference>
<organism evidence="2 3">
    <name type="scientific">Propionispora vibrioides</name>
    <dbReference type="NCBI Taxonomy" id="112903"/>
    <lineage>
        <taxon>Bacteria</taxon>
        <taxon>Bacillati</taxon>
        <taxon>Bacillota</taxon>
        <taxon>Negativicutes</taxon>
        <taxon>Selenomonadales</taxon>
        <taxon>Sporomusaceae</taxon>
        <taxon>Propionispora</taxon>
    </lineage>
</organism>
<dbReference type="OrthoDB" id="1681706at2"/>
<protein>
    <submittedName>
        <fullName evidence="2">Uncharacterized protein</fullName>
    </submittedName>
</protein>
<proteinExistence type="predicted"/>
<dbReference type="RefSeq" id="WP_091747644.1">
    <property type="nucleotide sequence ID" value="NZ_FODY01000014.1"/>
</dbReference>
<sequence length="150" mass="15826">MGLPKGLDFAGGAIVTLVLDDFQQLTGRFIGVLDDDRKQFKGGHHDPCKPEPPDPCKKPEPPDPCCKPGHLEVEVEDSREFLVLQLSEASGVTSLTSAIPTLVDGVVTTVALGFTSTTFAAGSFVAINVDRIIYAATGGVTSTFTIPIIL</sequence>
<reference evidence="2 3" key="1">
    <citation type="submission" date="2016-10" db="EMBL/GenBank/DDBJ databases">
        <authorList>
            <person name="de Groot N.N."/>
        </authorList>
    </citation>
    <scope>NUCLEOTIDE SEQUENCE [LARGE SCALE GENOMIC DNA]</scope>
    <source>
        <strain evidence="2 3">DSM 13305</strain>
    </source>
</reference>